<comment type="caution">
    <text evidence="1">The sequence shown here is derived from an EMBL/GenBank/DDBJ whole genome shotgun (WGS) entry which is preliminary data.</text>
</comment>
<protein>
    <submittedName>
        <fullName evidence="1">SRPBCC family protein</fullName>
    </submittedName>
</protein>
<dbReference type="InterPro" id="IPR023393">
    <property type="entry name" value="START-like_dom_sf"/>
</dbReference>
<reference evidence="1 2" key="1">
    <citation type="submission" date="2018-07" db="EMBL/GenBank/DDBJ databases">
        <title>Genome sequence of Rhodococcus rhodnii ATCC 35071 from Rhodnius prolixus.</title>
        <authorList>
            <person name="Patel V."/>
            <person name="Vogel K.J."/>
        </authorList>
    </citation>
    <scope>NUCLEOTIDE SEQUENCE [LARGE SCALE GENOMIC DNA]</scope>
    <source>
        <strain evidence="1 2">ATCC 35071</strain>
    </source>
</reference>
<evidence type="ECO:0000313" key="1">
    <source>
        <dbReference type="EMBL" id="TXG92270.1"/>
    </source>
</evidence>
<dbReference type="SUPFAM" id="SSF55961">
    <property type="entry name" value="Bet v1-like"/>
    <property type="match status" value="1"/>
</dbReference>
<evidence type="ECO:0000313" key="2">
    <source>
        <dbReference type="Proteomes" id="UP000471120"/>
    </source>
</evidence>
<dbReference type="InterPro" id="IPR019587">
    <property type="entry name" value="Polyketide_cyclase/dehydratase"/>
</dbReference>
<dbReference type="EMBL" id="QRCM01000001">
    <property type="protein sequence ID" value="TXG92270.1"/>
    <property type="molecule type" value="Genomic_DNA"/>
</dbReference>
<sequence length="143" mass="15559">MARLTSKIDVPLPPDEVWKHASDLDAFDSWLSVHEAWRGELPAELSAGTELSSVVRVKSFRNRVTWKIQEYTPPRNLKLKGDGKGGVKLGLVVDVKEKGDGSELAFTIELGGAPLFGPIGRTVAKALEGDIDASLARFVEIYG</sequence>
<organism evidence="1 2">
    <name type="scientific">Rhodococcus rhodnii</name>
    <dbReference type="NCBI Taxonomy" id="38312"/>
    <lineage>
        <taxon>Bacteria</taxon>
        <taxon>Bacillati</taxon>
        <taxon>Actinomycetota</taxon>
        <taxon>Actinomycetes</taxon>
        <taxon>Mycobacteriales</taxon>
        <taxon>Nocardiaceae</taxon>
        <taxon>Rhodococcus</taxon>
    </lineage>
</organism>
<dbReference type="CDD" id="cd07812">
    <property type="entry name" value="SRPBCC"/>
    <property type="match status" value="1"/>
</dbReference>
<dbReference type="RefSeq" id="WP_010836972.1">
    <property type="nucleotide sequence ID" value="NZ_QRCM01000001.1"/>
</dbReference>
<accession>A0A6P2CK85</accession>
<dbReference type="AlphaFoldDB" id="A0A6P2CK85"/>
<proteinExistence type="predicted"/>
<gene>
    <name evidence="1" type="ORF">DW322_00710</name>
</gene>
<dbReference type="Proteomes" id="UP000471120">
    <property type="component" value="Unassembled WGS sequence"/>
</dbReference>
<dbReference type="Pfam" id="PF10604">
    <property type="entry name" value="Polyketide_cyc2"/>
    <property type="match status" value="1"/>
</dbReference>
<name>A0A6P2CK85_9NOCA</name>
<dbReference type="Gene3D" id="3.30.530.20">
    <property type="match status" value="1"/>
</dbReference>